<keyword evidence="3" id="KW-1185">Reference proteome</keyword>
<accession>A0A5D6WR09</accession>
<gene>
    <name evidence="2" type="ORF">FZ041_03105</name>
</gene>
<organism evidence="2 3">
    <name type="scientific">Selenomonas caprae</name>
    <dbReference type="NCBI Taxonomy" id="2606905"/>
    <lineage>
        <taxon>Bacteria</taxon>
        <taxon>Bacillati</taxon>
        <taxon>Bacillota</taxon>
        <taxon>Negativicutes</taxon>
        <taxon>Selenomonadales</taxon>
        <taxon>Selenomonadaceae</taxon>
        <taxon>Selenomonas</taxon>
    </lineage>
</organism>
<name>A0A5D6WR09_9FIRM</name>
<proteinExistence type="predicted"/>
<protein>
    <recommendedName>
        <fullName evidence="4">YolD-like family protein</fullName>
    </recommendedName>
</protein>
<evidence type="ECO:0000313" key="3">
    <source>
        <dbReference type="Proteomes" id="UP000322783"/>
    </source>
</evidence>
<comment type="caution">
    <text evidence="2">The sequence shown here is derived from an EMBL/GenBank/DDBJ whole genome shotgun (WGS) entry which is preliminary data.</text>
</comment>
<dbReference type="EMBL" id="VTOZ01000004">
    <property type="protein sequence ID" value="TYZ30280.1"/>
    <property type="molecule type" value="Genomic_DNA"/>
</dbReference>
<dbReference type="AlphaFoldDB" id="A0A5D6WR09"/>
<evidence type="ECO:0008006" key="4">
    <source>
        <dbReference type="Google" id="ProtNLM"/>
    </source>
</evidence>
<reference evidence="2 3" key="1">
    <citation type="submission" date="2019-08" db="EMBL/GenBank/DDBJ databases">
        <title>Selenomonas sp. mPRGC5 and Selenomonas sp. mPRGC8 isolated from ruminal fluid of dairy goat (Capra hircus).</title>
        <authorList>
            <person name="Poothong S."/>
            <person name="Nuengjamnong C."/>
            <person name="Tanasupawat S."/>
        </authorList>
    </citation>
    <scope>NUCLEOTIDE SEQUENCE [LARGE SCALE GENOMIC DNA]</scope>
    <source>
        <strain evidence="3">mPRGC8</strain>
    </source>
</reference>
<sequence>MKEEQPNKYGDIINLPRPASKRHPPMPLAKRAAQFSPFAALTGYEDAVRESARITLPPPNLADDEQELLDRSLQQVMAAPSPQAVLTYFLADAYKDGGRYVTRTAVIKRLDSVHQQLLLEDGTHIDLSHIVRIQPA</sequence>
<feature type="region of interest" description="Disordered" evidence="1">
    <location>
        <begin position="1"/>
        <end position="25"/>
    </location>
</feature>
<evidence type="ECO:0000256" key="1">
    <source>
        <dbReference type="SAM" id="MobiDB-lite"/>
    </source>
</evidence>
<dbReference type="RefSeq" id="WP_149188479.1">
    <property type="nucleotide sequence ID" value="NZ_VTOZ01000004.1"/>
</dbReference>
<dbReference type="Proteomes" id="UP000322783">
    <property type="component" value="Unassembled WGS sequence"/>
</dbReference>
<evidence type="ECO:0000313" key="2">
    <source>
        <dbReference type="EMBL" id="TYZ30280.1"/>
    </source>
</evidence>